<sequence length="82" mass="9141">MNISPLTSSHFIPTTRPRSLRFEANGITYEIERIEASFRPYVWHTSKFGENVAHDDLVNAAETMAAALNVSTSFALEALKSL</sequence>
<evidence type="ECO:0000313" key="2">
    <source>
        <dbReference type="Proteomes" id="UP001597181"/>
    </source>
</evidence>
<protein>
    <submittedName>
        <fullName evidence="1">Uncharacterized protein</fullName>
    </submittedName>
</protein>
<keyword evidence="2" id="KW-1185">Reference proteome</keyword>
<reference evidence="2" key="1">
    <citation type="journal article" date="2019" name="Int. J. Syst. Evol. Microbiol.">
        <title>The Global Catalogue of Microorganisms (GCM) 10K type strain sequencing project: providing services to taxonomists for standard genome sequencing and annotation.</title>
        <authorList>
            <consortium name="The Broad Institute Genomics Platform"/>
            <consortium name="The Broad Institute Genome Sequencing Center for Infectious Disease"/>
            <person name="Wu L."/>
            <person name="Ma J."/>
        </authorList>
    </citation>
    <scope>NUCLEOTIDE SEQUENCE [LARGE SCALE GENOMIC DNA]</scope>
    <source>
        <strain evidence="2">CCUG 50213</strain>
    </source>
</reference>
<proteinExistence type="predicted"/>
<dbReference type="RefSeq" id="WP_343961880.1">
    <property type="nucleotide sequence ID" value="NZ_BAAAKZ010000013.1"/>
</dbReference>
<organism evidence="1 2">
    <name type="scientific">Leucobacter albus</name>
    <dbReference type="NCBI Taxonomy" id="272210"/>
    <lineage>
        <taxon>Bacteria</taxon>
        <taxon>Bacillati</taxon>
        <taxon>Actinomycetota</taxon>
        <taxon>Actinomycetes</taxon>
        <taxon>Micrococcales</taxon>
        <taxon>Microbacteriaceae</taxon>
        <taxon>Leucobacter</taxon>
    </lineage>
</organism>
<accession>A0ABW3TNC2</accession>
<evidence type="ECO:0000313" key="1">
    <source>
        <dbReference type="EMBL" id="MFD1201973.1"/>
    </source>
</evidence>
<gene>
    <name evidence="1" type="ORF">ACFQ3U_08715</name>
</gene>
<comment type="caution">
    <text evidence="1">The sequence shown here is derived from an EMBL/GenBank/DDBJ whole genome shotgun (WGS) entry which is preliminary data.</text>
</comment>
<name>A0ABW3TNC2_9MICO</name>
<dbReference type="Proteomes" id="UP001597181">
    <property type="component" value="Unassembled WGS sequence"/>
</dbReference>
<dbReference type="EMBL" id="JBHTLY010000003">
    <property type="protein sequence ID" value="MFD1201973.1"/>
    <property type="molecule type" value="Genomic_DNA"/>
</dbReference>